<keyword evidence="2" id="KW-0812">Transmembrane</keyword>
<feature type="compositionally biased region" description="Low complexity" evidence="1">
    <location>
        <begin position="192"/>
        <end position="201"/>
    </location>
</feature>
<dbReference type="RefSeq" id="WP_136531886.1">
    <property type="nucleotide sequence ID" value="NZ_STGX01000020.1"/>
</dbReference>
<feature type="compositionally biased region" description="Pro residues" evidence="1">
    <location>
        <begin position="225"/>
        <end position="234"/>
    </location>
</feature>
<dbReference type="OrthoDB" id="5193461at2"/>
<accession>A0A4V4HN15</accession>
<sequence length="234" mass="24604">MTYQPQSPEPNPYGANQGPTGPGPQPGAPSDFATEWGLKEHPGRPKKVNQFTQLLWAYAAATVLILVFAIIASATAPWWYGTGFIVGGSVFGLITGAFAVAVAYVVTKDKLGGFGAADPRTPLYIALGILGFFSLGGFAGGWTIGWFAALGSLLALAKLAAVGIGFYLLTQPEVEHWLKSRPGNQPKPPTGPQGYAQQQPPQGYPQQPPAPGYPQQPPVQGYQQPPAPGQPPVQ</sequence>
<feature type="transmembrane region" description="Helical" evidence="2">
    <location>
        <begin position="78"/>
        <end position="102"/>
    </location>
</feature>
<evidence type="ECO:0000256" key="1">
    <source>
        <dbReference type="SAM" id="MobiDB-lite"/>
    </source>
</evidence>
<reference evidence="3 4" key="1">
    <citation type="journal article" date="2018" name="Int. J. Syst. Evol. Microbiol.">
        <title>Glycomyces paridis sp. nov., isolated from the medicinal plant Paris polyphylla.</title>
        <authorList>
            <person name="Fang X.M."/>
            <person name="Bai J.L."/>
            <person name="Su J."/>
            <person name="Zhao L.L."/>
            <person name="Liu H.Y."/>
            <person name="Ma B.P."/>
            <person name="Zhang Y.Q."/>
            <person name="Yu L.Y."/>
        </authorList>
    </citation>
    <scope>NUCLEOTIDE SEQUENCE [LARGE SCALE GENOMIC DNA]</scope>
    <source>
        <strain evidence="3 4">CPCC 204357</strain>
    </source>
</reference>
<dbReference type="EMBL" id="STGX01000020">
    <property type="protein sequence ID" value="THV24336.1"/>
    <property type="molecule type" value="Genomic_DNA"/>
</dbReference>
<feature type="transmembrane region" description="Helical" evidence="2">
    <location>
        <begin position="54"/>
        <end position="72"/>
    </location>
</feature>
<name>A0A4V4HN15_9ACTN</name>
<feature type="compositionally biased region" description="Pro residues" evidence="1">
    <location>
        <begin position="202"/>
        <end position="217"/>
    </location>
</feature>
<feature type="region of interest" description="Disordered" evidence="1">
    <location>
        <begin position="178"/>
        <end position="234"/>
    </location>
</feature>
<feature type="transmembrane region" description="Helical" evidence="2">
    <location>
        <begin position="146"/>
        <end position="169"/>
    </location>
</feature>
<organism evidence="3 4">
    <name type="scientific">Glycomyces paridis</name>
    <dbReference type="NCBI Taxonomy" id="2126555"/>
    <lineage>
        <taxon>Bacteria</taxon>
        <taxon>Bacillati</taxon>
        <taxon>Actinomycetota</taxon>
        <taxon>Actinomycetes</taxon>
        <taxon>Glycomycetales</taxon>
        <taxon>Glycomycetaceae</taxon>
        <taxon>Glycomyces</taxon>
    </lineage>
</organism>
<proteinExistence type="predicted"/>
<feature type="region of interest" description="Disordered" evidence="1">
    <location>
        <begin position="1"/>
        <end position="31"/>
    </location>
</feature>
<keyword evidence="4" id="KW-1185">Reference proteome</keyword>
<feature type="transmembrane region" description="Helical" evidence="2">
    <location>
        <begin position="123"/>
        <end position="140"/>
    </location>
</feature>
<evidence type="ECO:0000313" key="4">
    <source>
        <dbReference type="Proteomes" id="UP000305792"/>
    </source>
</evidence>
<gene>
    <name evidence="3" type="ORF">E9998_22205</name>
</gene>
<dbReference type="Proteomes" id="UP000305792">
    <property type="component" value="Unassembled WGS sequence"/>
</dbReference>
<keyword evidence="2" id="KW-0472">Membrane</keyword>
<dbReference type="AlphaFoldDB" id="A0A4V4HN15"/>
<protein>
    <submittedName>
        <fullName evidence="3">Uncharacterized protein</fullName>
    </submittedName>
</protein>
<evidence type="ECO:0000313" key="3">
    <source>
        <dbReference type="EMBL" id="THV24336.1"/>
    </source>
</evidence>
<keyword evidence="2" id="KW-1133">Transmembrane helix</keyword>
<comment type="caution">
    <text evidence="3">The sequence shown here is derived from an EMBL/GenBank/DDBJ whole genome shotgun (WGS) entry which is preliminary data.</text>
</comment>
<evidence type="ECO:0000256" key="2">
    <source>
        <dbReference type="SAM" id="Phobius"/>
    </source>
</evidence>